<name>A0ABP0NNV8_9DINO</name>
<comment type="caution">
    <text evidence="3">The sequence shown here is derived from an EMBL/GenBank/DDBJ whole genome shotgun (WGS) entry which is preliminary data.</text>
</comment>
<keyword evidence="2" id="KW-1133">Transmembrane helix</keyword>
<evidence type="ECO:0000256" key="1">
    <source>
        <dbReference type="SAM" id="MobiDB-lite"/>
    </source>
</evidence>
<keyword evidence="4" id="KW-1185">Reference proteome</keyword>
<accession>A0ABP0NNV8</accession>
<evidence type="ECO:0000313" key="3">
    <source>
        <dbReference type="EMBL" id="CAK9065249.1"/>
    </source>
</evidence>
<evidence type="ECO:0000313" key="4">
    <source>
        <dbReference type="Proteomes" id="UP001642464"/>
    </source>
</evidence>
<reference evidence="3 4" key="1">
    <citation type="submission" date="2024-02" db="EMBL/GenBank/DDBJ databases">
        <authorList>
            <person name="Chen Y."/>
            <person name="Shah S."/>
            <person name="Dougan E. K."/>
            <person name="Thang M."/>
            <person name="Chan C."/>
        </authorList>
    </citation>
    <scope>NUCLEOTIDE SEQUENCE [LARGE SCALE GENOMIC DNA]</scope>
</reference>
<proteinExistence type="predicted"/>
<feature type="transmembrane region" description="Helical" evidence="2">
    <location>
        <begin position="535"/>
        <end position="558"/>
    </location>
</feature>
<feature type="region of interest" description="Disordered" evidence="1">
    <location>
        <begin position="117"/>
        <end position="139"/>
    </location>
</feature>
<dbReference type="EMBL" id="CAXAMM010029757">
    <property type="protein sequence ID" value="CAK9065249.1"/>
    <property type="molecule type" value="Genomic_DNA"/>
</dbReference>
<feature type="region of interest" description="Disordered" evidence="1">
    <location>
        <begin position="1181"/>
        <end position="1210"/>
    </location>
</feature>
<dbReference type="Proteomes" id="UP001642464">
    <property type="component" value="Unassembled WGS sequence"/>
</dbReference>
<evidence type="ECO:0000256" key="2">
    <source>
        <dbReference type="SAM" id="Phobius"/>
    </source>
</evidence>
<feature type="transmembrane region" description="Helical" evidence="2">
    <location>
        <begin position="259"/>
        <end position="278"/>
    </location>
</feature>
<protein>
    <submittedName>
        <fullName evidence="3">Ankyrin repeat and SAM domain-containing protein 1A</fullName>
    </submittedName>
</protein>
<organism evidence="3 4">
    <name type="scientific">Durusdinium trenchii</name>
    <dbReference type="NCBI Taxonomy" id="1381693"/>
    <lineage>
        <taxon>Eukaryota</taxon>
        <taxon>Sar</taxon>
        <taxon>Alveolata</taxon>
        <taxon>Dinophyceae</taxon>
        <taxon>Suessiales</taxon>
        <taxon>Symbiodiniaceae</taxon>
        <taxon>Durusdinium</taxon>
    </lineage>
</organism>
<feature type="transmembrane region" description="Helical" evidence="2">
    <location>
        <begin position="508"/>
        <end position="529"/>
    </location>
</feature>
<keyword evidence="2" id="KW-0812">Transmembrane</keyword>
<sequence>MNLPHLKELPLLFPKSLCHLDELIFVLHGCNEVSLEMRIEMNASIQSLKRYRGRHLETWVTIEHLPVAHSERGRCCRMLRSMSSRCLHSFRRRLRQHAYISASSFPKPILLGRSTATSSDESCEDTSSDESCEDTETEVTGHDNMRAHAVGDYVDETKPFPCSYAGCKFFHDAESGYCSKHRWFGVCMKAFALLSALRQYVELASLVHRAALLNALRQYVELASLVHTLATVRFGWYYKMFFLLAVGLYYSSWSAEVRVMVLLAMIFLVPLLLLLWACTASARINRMREISMELEVQTEAVYAKNLRTGLPMFFSWPRNTDIVQPHVSSLQEHYLHARRQLEQFNRELCLPLREFLEDQGCQSYQFLGPALKSILLAHEAVMKHGDPARILDLLHCDVTFDDWHSMVQAWSFLKTRVETDELSGIQIVHARDLFAVAQADLRCAELVFDINGYLATIRFYQRSLTHLEEQVDRVHSLAKQIGLVAGTLQRQQQASDPQPQHPSYRVRVLTFCLRASSGLAAIYLCWQYISFSDNWRTACLLSVPCMHLFVILLVDICCGSSGNRSKLKPTRLLYEKYLGLQGKYYTCKVALQSLLNVMLQAFGRLPIVDGIVAATQDNSRLVSRLSNVSDASQYCLWIFIGCLGLNILYPSILLIFPSRKWLRLGAAVMDAELNTIYTFTYILISLLVCLQLRDPKLDEADEQLTAEFGTQVVLPANFLAYFAIYYSVEHVGTVCRDLERNWMEVDAERISHAASSSAPSTPRGRRFSARACCSSALSVLCTAWHRLAKRKDNGEVIQILGELDEELWHEKPDTVERFYVALSSFGWTQSHVHQRAQEIRALHSHHAGVSLVYLMDDFTELAMRRSGEEDPTFHRLKEAFWFGEIKIGSDLRCPRDGRLGCALVDWLPPEHRQRQTHFMSWSWAYLVSQLQSAMKMWRSFLDFRDCFFYMDFFVNNQFRIMVEGCATSGSSDVQQVLETTLQRIGQLVAVLDTWNEPIYLRRVWTVYELFVACSLQVPVTFVMPEEASVSLEEQMSRGEAGISEVNNSLYHIDVRNAVAYHAADEDMIKMAILQTVGFDYLNQRVKEALVEFVSAVVREKFQHLSNEKVHVAFLSGRSVPCGHWPERRVKELREEAEWNLGSKICKLITNTGEPLQEHLTLEEAGINSRSNLTAVAWVPTDPDGRHHAAQEPASSASQLAEGSRKEEEGDNAYARLTAAVELDEEMGQMIVPFHESEADFEHLFRQKSQILERRVLNEDFQTGRFVKKIGLHPEEREYFDIELENTAICLVQDGILMMSSVFVHEANALKVEVLEDFDAPALPAGMVPMGPLLSLWPEHVTFLEEVHVVLPVCRGAKNAWCTTGSGWKQVPVQINQNIMIASLPHFCNLLPAGEPIDIKALGYIKNPNAKVVLAHVECHGCSKKLRGLEKDPDFLGAFTKCIDPVKLDEHTDGDTVKLAQPKRLEPTKIQLKFGRFPLVSPTLSAQSGFSFQVQIDDETHEFQLDTSNADVPRRQCEPLSSAMEELPSQTRTVAAKQGLEVRLKWQEPIVIEVDLSELSKKMSSDFHKVLAQKRGNWHKISEDLYFKIWTDAHVARAHVAQRSLCLEHVEQVTFALVREICMASGLIFAADKIKKLTKIVRCRKVTDTGWYDAFRCRAFSTISFCADRGASKILLVGVQPKMQNSTREELRFLDKDLQHASEKNDIAFYHLLQGWECPIDGLEENLRQWLRADGKHQVVIASCCEDDEEKARHICESLNEELDVFEYIDVLSPEEVMWNLSISASDRVVAQLDQDGCGLHAEKLGTAMQMLGVSSTTMQASIDFLALHDLLLQELKKPATDLSNRLMELLDLLNGRKDTISLSELKRFLGIRAANRQAPAIPLEELRHKLLDPTRLQRLLNDGAFGRISWAVADRNAGFGPWCLSCGTTQPGAESSEAQSSAGEARSVPTPMAPANGIHLFLSGRFNDPQIKRYMRAVRDELQALGARTCMVDGLGAGGDFAPATISGLYHAIAMVAFCTHHYGQKTGVGYETWRELKTAHERDIPIIPVQLCDTYPPEPPDEEGRQQNWFVLGPSRIRIKDVGSKDPTRVANEILKTWLALPKNVQTTAKRHTGLVKGLSLVI</sequence>
<gene>
    <name evidence="3" type="ORF">SCF082_LOCUS33435</name>
</gene>
<feature type="compositionally biased region" description="Acidic residues" evidence="1">
    <location>
        <begin position="121"/>
        <end position="137"/>
    </location>
</feature>
<feature type="transmembrane region" description="Helical" evidence="2">
    <location>
        <begin position="634"/>
        <end position="656"/>
    </location>
</feature>
<keyword evidence="2" id="KW-0472">Membrane</keyword>
<feature type="transmembrane region" description="Helical" evidence="2">
    <location>
        <begin position="236"/>
        <end position="253"/>
    </location>
</feature>